<feature type="compositionally biased region" description="Polar residues" evidence="2">
    <location>
        <begin position="516"/>
        <end position="528"/>
    </location>
</feature>
<organism evidence="4">
    <name type="scientific">Tanacetum cinerariifolium</name>
    <name type="common">Dalmatian daisy</name>
    <name type="synonym">Chrysanthemum cinerariifolium</name>
    <dbReference type="NCBI Taxonomy" id="118510"/>
    <lineage>
        <taxon>Eukaryota</taxon>
        <taxon>Viridiplantae</taxon>
        <taxon>Streptophyta</taxon>
        <taxon>Embryophyta</taxon>
        <taxon>Tracheophyta</taxon>
        <taxon>Spermatophyta</taxon>
        <taxon>Magnoliopsida</taxon>
        <taxon>eudicotyledons</taxon>
        <taxon>Gunneridae</taxon>
        <taxon>Pentapetalae</taxon>
        <taxon>asterids</taxon>
        <taxon>campanulids</taxon>
        <taxon>Asterales</taxon>
        <taxon>Asteraceae</taxon>
        <taxon>Asteroideae</taxon>
        <taxon>Anthemideae</taxon>
        <taxon>Anthemidinae</taxon>
        <taxon>Tanacetum</taxon>
    </lineage>
</organism>
<feature type="region of interest" description="Disordered" evidence="2">
    <location>
        <begin position="512"/>
        <end position="547"/>
    </location>
</feature>
<feature type="coiled-coil region" evidence="1">
    <location>
        <begin position="638"/>
        <end position="707"/>
    </location>
</feature>
<dbReference type="Pfam" id="PF25568">
    <property type="entry name" value="AAA_lid_At3g28540"/>
    <property type="match status" value="1"/>
</dbReference>
<evidence type="ECO:0000313" key="4">
    <source>
        <dbReference type="EMBL" id="GEU58201.1"/>
    </source>
</evidence>
<sequence length="974" mass="107997">MSYCTPCGFRLLASNYLGITQHNLFDQIEDLIGRVEITPAEVAEQLLKDDNPYVALTGLIELFEMKRKEKEIIRQAQRAKKREGLVAKESEEKKQVDNKETELLAEENESGQLNREVGTTTSCIACGATSPNVSLMSSSLGFAPCGNLHLKLWSNQANATSAVYKPSCILGHDLQPDPSGGSPKQVLETKEFAEWNLKVGNGTLSKPTDGEATIDIDLSFKDTVQLETAVTTISQEYLLEFTSEYGISEALHPELPGLEDMIVDFPESKDGMPAENTYSPEVVMILNTHCTPIRKQQEALICLVGLSRIYYLGDEVYPMFLHDDDRDMDLFSLIRAPNPTKVKTGSRPRAAYEVPLLTVTTNWVIEIEDPAAITYSSVIPSTIERSHLDFANENPSQQSTGLEDQEAVAPELPSPENVTTMRVAPEAGQAERVTATGPHMVKERHKRGHDGVDTNTPPKVLRMDHADPRPTESTRRAKSLAAIELGMGSTLPVPVSQGVPVDVSNLDLLSFADPQSRPSADVAQSSKGAATARDPKSHNTSFTSMVGSPESIYRPEWGITNDCLLDAPKACQDLVDLIAPPRYFSELRHLYNDNFLKQYIVNLARQVAIGSQLSLRFEHEAKLLKKSVAQVVGRDKRIQARENEIKNLETLLEAETDTKKAAKNKSAELSKELESMRALFLDLQVSNDSLSQQVSTLQEQVMGEEKLKSAFEEFKRYEDNRVEQRCVEMDARLDALSIDFDEELYPHMLTAIAGHRWMIRRDFRLAMMKYGESTELRQAFTDVVSAGIAKGMSEGLKHGVEHGKAKLDLEAIEAYDPEAEAKYIAVLYASKNLKYPLVDQLESLKDLPMDVIMAFLHLESDTRDDAPQWIREIPNVSHAEKKKKCRVVCRTHGVSSARHARSDGVPVSVPTVAPQGLAILLANVATQTKTSKDEASPWLLRSLCARTQRLGCMSLKTQSPQPLGLQPVYAAGRL</sequence>
<keyword evidence="1" id="KW-0175">Coiled coil</keyword>
<dbReference type="EMBL" id="BKCJ010003961">
    <property type="protein sequence ID" value="GEU58201.1"/>
    <property type="molecule type" value="Genomic_DNA"/>
</dbReference>
<dbReference type="InterPro" id="IPR058017">
    <property type="entry name" value="At3g28540-like_C"/>
</dbReference>
<evidence type="ECO:0000259" key="3">
    <source>
        <dbReference type="Pfam" id="PF25568"/>
    </source>
</evidence>
<gene>
    <name evidence="4" type="ORF">Tci_030179</name>
</gene>
<feature type="region of interest" description="Disordered" evidence="2">
    <location>
        <begin position="443"/>
        <end position="476"/>
    </location>
</feature>
<feature type="domain" description="AAA+ ATPase At3g28540-like C-terminal" evidence="3">
    <location>
        <begin position="4"/>
        <end position="71"/>
    </location>
</feature>
<evidence type="ECO:0000256" key="1">
    <source>
        <dbReference type="SAM" id="Coils"/>
    </source>
</evidence>
<comment type="caution">
    <text evidence="4">The sequence shown here is derived from an EMBL/GenBank/DDBJ whole genome shotgun (WGS) entry which is preliminary data.</text>
</comment>
<dbReference type="AlphaFoldDB" id="A0A6L2L8Q4"/>
<feature type="coiled-coil region" evidence="1">
    <location>
        <begin position="89"/>
        <end position="116"/>
    </location>
</feature>
<protein>
    <submittedName>
        <fullName evidence="4">AAA-ATPase At3g50940-like</fullName>
    </submittedName>
</protein>
<dbReference type="PANTHER" id="PTHR23070">
    <property type="entry name" value="BCS1 AAA-TYPE ATPASE"/>
    <property type="match status" value="1"/>
</dbReference>
<dbReference type="Gene3D" id="6.10.280.40">
    <property type="match status" value="1"/>
</dbReference>
<name>A0A6L2L8Q4_TANCI</name>
<reference evidence="4" key="1">
    <citation type="journal article" date="2019" name="Sci. Rep.">
        <title>Draft genome of Tanacetum cinerariifolium, the natural source of mosquito coil.</title>
        <authorList>
            <person name="Yamashiro T."/>
            <person name="Shiraishi A."/>
            <person name="Satake H."/>
            <person name="Nakayama K."/>
        </authorList>
    </citation>
    <scope>NUCLEOTIDE SEQUENCE</scope>
</reference>
<feature type="compositionally biased region" description="Basic and acidic residues" evidence="2">
    <location>
        <begin position="461"/>
        <end position="475"/>
    </location>
</feature>
<accession>A0A6L2L8Q4</accession>
<proteinExistence type="predicted"/>
<evidence type="ECO:0000256" key="2">
    <source>
        <dbReference type="SAM" id="MobiDB-lite"/>
    </source>
</evidence>
<dbReference type="InterPro" id="IPR050747">
    <property type="entry name" value="Mitochondrial_chaperone_BCS1"/>
</dbReference>